<dbReference type="Proteomes" id="UP000231056">
    <property type="component" value="Unassembled WGS sequence"/>
</dbReference>
<dbReference type="EMBL" id="PCVM01000061">
    <property type="protein sequence ID" value="PIQ73409.1"/>
    <property type="molecule type" value="Genomic_DNA"/>
</dbReference>
<proteinExistence type="predicted"/>
<evidence type="ECO:0000313" key="1">
    <source>
        <dbReference type="EMBL" id="PIQ73409.1"/>
    </source>
</evidence>
<organism evidence="1 2">
    <name type="scientific">Candidatus Roizmanbacteria bacterium CG11_big_fil_rev_8_21_14_0_20_36_8</name>
    <dbReference type="NCBI Taxonomy" id="1974856"/>
    <lineage>
        <taxon>Bacteria</taxon>
        <taxon>Candidatus Roizmaniibacteriota</taxon>
    </lineage>
</organism>
<name>A0A2M6IU11_9BACT</name>
<dbReference type="AlphaFoldDB" id="A0A2M6IU11"/>
<accession>A0A2M6IU11</accession>
<reference evidence="1 2" key="1">
    <citation type="submission" date="2017-09" db="EMBL/GenBank/DDBJ databases">
        <title>Depth-based differentiation of microbial function through sediment-hosted aquifers and enrichment of novel symbionts in the deep terrestrial subsurface.</title>
        <authorList>
            <person name="Probst A.J."/>
            <person name="Ladd B."/>
            <person name="Jarett J.K."/>
            <person name="Geller-Mcgrath D.E."/>
            <person name="Sieber C.M."/>
            <person name="Emerson J.B."/>
            <person name="Anantharaman K."/>
            <person name="Thomas B.C."/>
            <person name="Malmstrom R."/>
            <person name="Stieglmeier M."/>
            <person name="Klingl A."/>
            <person name="Woyke T."/>
            <person name="Ryan C.M."/>
            <person name="Banfield J.F."/>
        </authorList>
    </citation>
    <scope>NUCLEOTIDE SEQUENCE [LARGE SCALE GENOMIC DNA]</scope>
    <source>
        <strain evidence="1">CG11_big_fil_rev_8_21_14_0_20_36_8</strain>
    </source>
</reference>
<protein>
    <submittedName>
        <fullName evidence="1">Uncharacterized protein</fullName>
    </submittedName>
</protein>
<evidence type="ECO:0000313" key="2">
    <source>
        <dbReference type="Proteomes" id="UP000231056"/>
    </source>
</evidence>
<gene>
    <name evidence="1" type="ORF">COV58_02695</name>
</gene>
<sequence length="188" mass="21666">MDIITERLWQPKKTATEYWLETFPTIEVCMNETGHFADEGEILVTNGFNGCTTLIVRAEVPKGKVRGFLAHKHADPRRIEEFITDLEHGELSPDTKLYGTVLYAGDQYGRSLSEESEKLQQQLQQRLKARFCNQWQQLRSARYAVYEGFPSSVNSNRLAYNVAANMWLHREGANDQERPLSGLLKWDN</sequence>
<comment type="caution">
    <text evidence="1">The sequence shown here is derived from an EMBL/GenBank/DDBJ whole genome shotgun (WGS) entry which is preliminary data.</text>
</comment>